<reference evidence="3" key="1">
    <citation type="submission" date="2023-06" db="EMBL/GenBank/DDBJ databases">
        <authorList>
            <person name="Delattre M."/>
        </authorList>
    </citation>
    <scope>NUCLEOTIDE SEQUENCE</scope>
    <source>
        <strain evidence="3">AF72</strain>
    </source>
</reference>
<keyword evidence="4" id="KW-1185">Reference proteome</keyword>
<dbReference type="Proteomes" id="UP001177023">
    <property type="component" value="Unassembled WGS sequence"/>
</dbReference>
<name>A0AA36G386_9BILA</name>
<gene>
    <name evidence="3" type="ORF">MSPICULIGERA_LOCUS15448</name>
</gene>
<comment type="caution">
    <text evidence="3">The sequence shown here is derived from an EMBL/GenBank/DDBJ whole genome shotgun (WGS) entry which is preliminary data.</text>
</comment>
<feature type="non-terminal residue" evidence="3">
    <location>
        <position position="1"/>
    </location>
</feature>
<feature type="signal peptide" evidence="2">
    <location>
        <begin position="1"/>
        <end position="17"/>
    </location>
</feature>
<accession>A0AA36G386</accession>
<feature type="transmembrane region" description="Helical" evidence="1">
    <location>
        <begin position="449"/>
        <end position="473"/>
    </location>
</feature>
<evidence type="ECO:0000256" key="1">
    <source>
        <dbReference type="SAM" id="Phobius"/>
    </source>
</evidence>
<evidence type="ECO:0000313" key="4">
    <source>
        <dbReference type="Proteomes" id="UP001177023"/>
    </source>
</evidence>
<sequence>MREIWLLPAILVCCLHAEKRSLLMGSHILHPFDLFKPPNQNATSSVPEPTTQSAQLADSNTTAVDNVMSLDWSIEGGDLWNLRILEVHCPTLNDTLGFHVNLYRNDTLVAETNCRELQDNLTTGGPLIWKGYTRILLTRDGATPDDSSSLVVEHRFPGTRKICVPVDGSVSLDFHGNRHGQRWVISPGTKHCQKRDLATLLVSIHMHGDQNCNTYEMRIWDMFSDGEAFVVRPNNAPREDSLLHIEANHSHYLVPTFGRTLVEFVAQCAANESISGIHDSLHASVSYGTRMVAADRLSLELSHAEYGVQRQNQGPWELTIKVGPPALLTVLASDGDTTDVRRRSLYFVYNKGGSCHHQVVHPLNASCGFVVKETTVVIRYDSPYYVYSRKPTAKLGFQINVQPIDAERIAQQHGNECMYDNWIEGVPFTRGRAETFAGAPIETVARTTLVTWIFIPLVYLSLAGTAIYACLYVDHHLDSPH</sequence>
<keyword evidence="1" id="KW-0812">Transmembrane</keyword>
<organism evidence="3 4">
    <name type="scientific">Mesorhabditis spiculigera</name>
    <dbReference type="NCBI Taxonomy" id="96644"/>
    <lineage>
        <taxon>Eukaryota</taxon>
        <taxon>Metazoa</taxon>
        <taxon>Ecdysozoa</taxon>
        <taxon>Nematoda</taxon>
        <taxon>Chromadorea</taxon>
        <taxon>Rhabditida</taxon>
        <taxon>Rhabditina</taxon>
        <taxon>Rhabditomorpha</taxon>
        <taxon>Rhabditoidea</taxon>
        <taxon>Rhabditidae</taxon>
        <taxon>Mesorhabditinae</taxon>
        <taxon>Mesorhabditis</taxon>
    </lineage>
</organism>
<keyword evidence="1" id="KW-0472">Membrane</keyword>
<keyword evidence="1" id="KW-1133">Transmembrane helix</keyword>
<dbReference type="EMBL" id="CATQJA010002648">
    <property type="protein sequence ID" value="CAJ0577170.1"/>
    <property type="molecule type" value="Genomic_DNA"/>
</dbReference>
<dbReference type="AlphaFoldDB" id="A0AA36G386"/>
<feature type="chain" id="PRO_5041347570" evidence="2">
    <location>
        <begin position="18"/>
        <end position="481"/>
    </location>
</feature>
<evidence type="ECO:0000256" key="2">
    <source>
        <dbReference type="SAM" id="SignalP"/>
    </source>
</evidence>
<protein>
    <submittedName>
        <fullName evidence="3">Uncharacterized protein</fullName>
    </submittedName>
</protein>
<proteinExistence type="predicted"/>
<keyword evidence="2" id="KW-0732">Signal</keyword>
<evidence type="ECO:0000313" key="3">
    <source>
        <dbReference type="EMBL" id="CAJ0577170.1"/>
    </source>
</evidence>